<dbReference type="InterPro" id="IPR011048">
    <property type="entry name" value="Haem_d1_sf"/>
</dbReference>
<dbReference type="InterPro" id="IPR013658">
    <property type="entry name" value="SGL"/>
</dbReference>
<proteinExistence type="predicted"/>
<keyword evidence="2" id="KW-0449">Lipoprotein</keyword>
<dbReference type="InterPro" id="IPR015943">
    <property type="entry name" value="WD40/YVTN_repeat-like_dom_sf"/>
</dbReference>
<sequence length="408" mass="45228">MLLFMKKTSILTNICIPARILGLALTVCTLFTVTSCTNDDNGLIPIGNGEGNYGQFQTEEKYNNETQGMFILCEGNYGKNNSTLDYLNFTTGLYYPNVFESGFMKDSKKMGDTGNDIKYYKGKLWIVINASNKVIVVNPVNGKIEKEINNIINGRHLVYYNGFVYVSAYYNAKFNKVISKGTVYKINADDYTITGQVEVGYQPENMDIVKDRLYVANSGGYNGGNDIGYDHTISVIDINTFKVIKTIDVKSVNLNELKADKNGNLWVTSQGKYDPTTYSMVGANITEISTEGEILNHFDVSAANLVINDNNLYYTVSSSKQPVQMNVIDTNTGKIIEKNLLKNNSPSQLPITTCAAAINPSNKNIYLADAKDYISAGEIFVYDKNGKYLSTIKNNLIGITPAHICFIP</sequence>
<dbReference type="InterPro" id="IPR051200">
    <property type="entry name" value="Host-pathogen_enzymatic-act"/>
</dbReference>
<name>A0A096D1P1_9BACT</name>
<dbReference type="PANTHER" id="PTHR47197:SF3">
    <property type="entry name" value="DIHYDRO-HEME D1 DEHYDROGENASE"/>
    <property type="match status" value="1"/>
</dbReference>
<dbReference type="PANTHER" id="PTHR47197">
    <property type="entry name" value="PROTEIN NIRF"/>
    <property type="match status" value="1"/>
</dbReference>
<dbReference type="OrthoDB" id="792648at2"/>
<reference evidence="2 3" key="1">
    <citation type="submission" date="2014-07" db="EMBL/GenBank/DDBJ databases">
        <authorList>
            <person name="McCorrison J."/>
            <person name="Sanka R."/>
            <person name="Torralba M."/>
            <person name="Gillis M."/>
            <person name="Haft D.H."/>
            <person name="Methe B."/>
            <person name="Sutton G."/>
            <person name="Nelson K.E."/>
        </authorList>
    </citation>
    <scope>NUCLEOTIDE SEQUENCE [LARGE SCALE GENOMIC DNA]</scope>
    <source>
        <strain evidence="2 3">DNF00058</strain>
    </source>
</reference>
<gene>
    <name evidence="2" type="ORF">HMPREF9302_07405</name>
</gene>
<dbReference type="AlphaFoldDB" id="A0A096D1P1"/>
<organism evidence="2 3">
    <name type="scientific">Prevotella amnii DNF00058</name>
    <dbReference type="NCBI Taxonomy" id="1401066"/>
    <lineage>
        <taxon>Bacteria</taxon>
        <taxon>Pseudomonadati</taxon>
        <taxon>Bacteroidota</taxon>
        <taxon>Bacteroidia</taxon>
        <taxon>Bacteroidales</taxon>
        <taxon>Prevotellaceae</taxon>
        <taxon>Prevotella</taxon>
    </lineage>
</organism>
<dbReference type="EMBL" id="JRNU01000038">
    <property type="protein sequence ID" value="KGF51419.1"/>
    <property type="molecule type" value="Genomic_DNA"/>
</dbReference>
<evidence type="ECO:0000259" key="1">
    <source>
        <dbReference type="Pfam" id="PF08450"/>
    </source>
</evidence>
<accession>A0A096D1P1</accession>
<dbReference type="Pfam" id="PF08450">
    <property type="entry name" value="SGL"/>
    <property type="match status" value="1"/>
</dbReference>
<dbReference type="Gene3D" id="2.130.10.10">
    <property type="entry name" value="YVTN repeat-like/Quinoprotein amine dehydrogenase"/>
    <property type="match status" value="1"/>
</dbReference>
<dbReference type="SUPFAM" id="SSF51004">
    <property type="entry name" value="C-terminal (heme d1) domain of cytochrome cd1-nitrite reductase"/>
    <property type="match status" value="1"/>
</dbReference>
<evidence type="ECO:0000313" key="3">
    <source>
        <dbReference type="Proteomes" id="UP000029614"/>
    </source>
</evidence>
<feature type="domain" description="SMP-30/Gluconolactonase/LRE-like region" evidence="1">
    <location>
        <begin position="228"/>
        <end position="395"/>
    </location>
</feature>
<comment type="caution">
    <text evidence="2">The sequence shown here is derived from an EMBL/GenBank/DDBJ whole genome shotgun (WGS) entry which is preliminary data.</text>
</comment>
<keyword evidence="3" id="KW-1185">Reference proteome</keyword>
<evidence type="ECO:0000313" key="2">
    <source>
        <dbReference type="EMBL" id="KGF51419.1"/>
    </source>
</evidence>
<dbReference type="Proteomes" id="UP000029614">
    <property type="component" value="Unassembled WGS sequence"/>
</dbReference>
<protein>
    <submittedName>
        <fullName evidence="2">Lipoprotein</fullName>
    </submittedName>
</protein>